<comment type="caution">
    <text evidence="2">The sequence shown here is derived from an EMBL/GenBank/DDBJ whole genome shotgun (WGS) entry which is preliminary data.</text>
</comment>
<dbReference type="Pfam" id="PF00873">
    <property type="entry name" value="ACR_tran"/>
    <property type="match status" value="1"/>
</dbReference>
<dbReference type="SUPFAM" id="SSF82866">
    <property type="entry name" value="Multidrug efflux transporter AcrB transmembrane domain"/>
    <property type="match status" value="1"/>
</dbReference>
<name>J9C356_9ZZZZ</name>
<keyword evidence="1" id="KW-1133">Transmembrane helix</keyword>
<dbReference type="PANTHER" id="PTHR32063:SF4">
    <property type="entry name" value="SLR6043 PROTEIN"/>
    <property type="match status" value="1"/>
</dbReference>
<dbReference type="PRINTS" id="PR00702">
    <property type="entry name" value="ACRIFLAVINRP"/>
</dbReference>
<feature type="non-terminal residue" evidence="2">
    <location>
        <position position="1"/>
    </location>
</feature>
<feature type="non-terminal residue" evidence="2">
    <location>
        <position position="211"/>
    </location>
</feature>
<dbReference type="Gene3D" id="3.30.70.1320">
    <property type="entry name" value="Multidrug efflux transporter AcrB pore domain like"/>
    <property type="match status" value="1"/>
</dbReference>
<dbReference type="Gene3D" id="3.30.2090.10">
    <property type="entry name" value="Multidrug efflux transporter AcrB TolC docking domain, DN and DC subdomains"/>
    <property type="match status" value="1"/>
</dbReference>
<dbReference type="PANTHER" id="PTHR32063">
    <property type="match status" value="1"/>
</dbReference>
<reference evidence="2" key="1">
    <citation type="journal article" date="2012" name="PLoS ONE">
        <title>Gene sets for utilization of primary and secondary nutrition supplies in the distal gut of endangered iberian lynx.</title>
        <authorList>
            <person name="Alcaide M."/>
            <person name="Messina E."/>
            <person name="Richter M."/>
            <person name="Bargiela R."/>
            <person name="Peplies J."/>
            <person name="Huws S.A."/>
            <person name="Newbold C.J."/>
            <person name="Golyshin P.N."/>
            <person name="Simon M.A."/>
            <person name="Lopez G."/>
            <person name="Yakimov M.M."/>
            <person name="Ferrer M."/>
        </authorList>
    </citation>
    <scope>NUCLEOTIDE SEQUENCE</scope>
</reference>
<keyword evidence="1" id="KW-0812">Transmembrane</keyword>
<evidence type="ECO:0000256" key="1">
    <source>
        <dbReference type="SAM" id="Phobius"/>
    </source>
</evidence>
<feature type="transmembrane region" description="Helical" evidence="1">
    <location>
        <begin position="164"/>
        <end position="184"/>
    </location>
</feature>
<dbReference type="GO" id="GO:0042910">
    <property type="term" value="F:xenobiotic transmembrane transporter activity"/>
    <property type="evidence" value="ECO:0007669"/>
    <property type="project" value="TreeGrafter"/>
</dbReference>
<organism evidence="2">
    <name type="scientific">gut metagenome</name>
    <dbReference type="NCBI Taxonomy" id="749906"/>
    <lineage>
        <taxon>unclassified sequences</taxon>
        <taxon>metagenomes</taxon>
        <taxon>organismal metagenomes</taxon>
    </lineage>
</organism>
<dbReference type="EMBL" id="AMCI01006476">
    <property type="protein sequence ID" value="EJW94255.1"/>
    <property type="molecule type" value="Genomic_DNA"/>
</dbReference>
<evidence type="ECO:0000313" key="2">
    <source>
        <dbReference type="EMBL" id="EJW94255.1"/>
    </source>
</evidence>
<dbReference type="AlphaFoldDB" id="J9C356"/>
<dbReference type="GO" id="GO:0005886">
    <property type="term" value="C:plasma membrane"/>
    <property type="evidence" value="ECO:0007669"/>
    <property type="project" value="TreeGrafter"/>
</dbReference>
<accession>J9C356</accession>
<dbReference type="InterPro" id="IPR001036">
    <property type="entry name" value="Acrflvin-R"/>
</dbReference>
<feature type="transmembrane region" description="Helical" evidence="1">
    <location>
        <begin position="141"/>
        <end position="158"/>
    </location>
</feature>
<gene>
    <name evidence="2" type="ORF">EVA_17638</name>
</gene>
<proteinExistence type="predicted"/>
<dbReference type="Gene3D" id="1.20.1640.10">
    <property type="entry name" value="Multidrug efflux transporter AcrB transmembrane domain"/>
    <property type="match status" value="1"/>
</dbReference>
<dbReference type="InterPro" id="IPR027463">
    <property type="entry name" value="AcrB_DN_DC_subdom"/>
</dbReference>
<keyword evidence="1" id="KW-0472">Membrane</keyword>
<protein>
    <submittedName>
        <fullName evidence="2">Acriflavin resistance protein</fullName>
    </submittedName>
</protein>
<sequence length="211" mass="22463">VTLAEIMSAVEEMNNNVNGGVIYEYGNEYILRGVSSTDNIREIASSVVRTAGGVPVKLEDVADVKVGAQQPRLGLASEKGRPAVLVTVTKQPATGTLELTAKIEEALQDIRKNLPPDVRLSTDTFRQARFIESSIGNVKSSLLEGAIFVIIVLAIFLANARTTVISLVTLPLSMLISILILNWMGMTINTMSLGGLAIAIGSLVDDAIVDV</sequence>
<dbReference type="SUPFAM" id="SSF82714">
    <property type="entry name" value="Multidrug efflux transporter AcrB TolC docking domain, DN and DC subdomains"/>
    <property type="match status" value="1"/>
</dbReference>